<gene>
    <name evidence="2" type="ORF">KPC_1473</name>
</gene>
<protein>
    <recommendedName>
        <fullName evidence="4">Inovirus Gp2 family protein</fullName>
    </recommendedName>
</protein>
<name>A0A2U3MY34_9GAMM</name>
<evidence type="ECO:0008006" key="4">
    <source>
        <dbReference type="Google" id="ProtNLM"/>
    </source>
</evidence>
<dbReference type="InParanoid" id="A0A2U3MY34"/>
<evidence type="ECO:0000256" key="1">
    <source>
        <dbReference type="SAM" id="Coils"/>
    </source>
</evidence>
<keyword evidence="3" id="KW-1185">Reference proteome</keyword>
<feature type="coiled-coil region" evidence="1">
    <location>
        <begin position="124"/>
        <end position="151"/>
    </location>
</feature>
<keyword evidence="1" id="KW-0175">Coiled coil</keyword>
<evidence type="ECO:0000313" key="3">
    <source>
        <dbReference type="Proteomes" id="UP000245974"/>
    </source>
</evidence>
<dbReference type="RefSeq" id="WP_087553312.1">
    <property type="nucleotide sequence ID" value="NZ_OOGT01000051.1"/>
</dbReference>
<accession>A0A2U3MY34</accession>
<proteinExistence type="predicted"/>
<dbReference type="Proteomes" id="UP000245974">
    <property type="component" value="Unassembled WGS sequence"/>
</dbReference>
<evidence type="ECO:0000313" key="2">
    <source>
        <dbReference type="EMBL" id="SPL70295.1"/>
    </source>
</evidence>
<dbReference type="AlphaFoldDB" id="A0A2U3MY34"/>
<sequence>MDITQIEHQTAPRLEQDIHNFFTQVRFGSPIPPMTHDEHIQKIIEQTAQVLLEYFREWNELMFHHRDSDCSFWVTQFRNAYFTVLQQIDSRQHYFNPTAKHTAKWLAEHVLNKLKQLFATTGFHEALHQSNEQYEKRVDHLRELYSEVSKLSVDAPDLKFYLSYPVGTELLQSVDQVIQSFRAFEKKLTSLPWFRAQVIFSYYHLIRDSTRNCYVIRFYLTFQRVFYSNEIDYSVDLFRLWQDTTYGMGILLQIPDEETQKSNGNPFGFNLDGLFNFPEPKNPLDDLGDLPDTVTSINEQMNKICITTRGFKIFNGKKW</sequence>
<organism evidence="2 3">
    <name type="scientific">Acinetobacter stercoris</name>
    <dbReference type="NCBI Taxonomy" id="2126983"/>
    <lineage>
        <taxon>Bacteria</taxon>
        <taxon>Pseudomonadati</taxon>
        <taxon>Pseudomonadota</taxon>
        <taxon>Gammaproteobacteria</taxon>
        <taxon>Moraxellales</taxon>
        <taxon>Moraxellaceae</taxon>
        <taxon>Acinetobacter</taxon>
    </lineage>
</organism>
<reference evidence="3" key="1">
    <citation type="submission" date="2018-03" db="EMBL/GenBank/DDBJ databases">
        <authorList>
            <person name="Blom J."/>
        </authorList>
    </citation>
    <scope>NUCLEOTIDE SEQUENCE [LARGE SCALE GENOMIC DNA]</scope>
    <source>
        <strain evidence="3">KPC-SM-21</strain>
    </source>
</reference>
<dbReference type="OrthoDB" id="6676776at2"/>
<dbReference type="EMBL" id="OOGT01000051">
    <property type="protein sequence ID" value="SPL70295.1"/>
    <property type="molecule type" value="Genomic_DNA"/>
</dbReference>